<dbReference type="Proteomes" id="UP001596413">
    <property type="component" value="Unassembled WGS sequence"/>
</dbReference>
<proteinExistence type="predicted"/>
<organism evidence="1 2">
    <name type="scientific">Streptomyces polyrhachis</name>
    <dbReference type="NCBI Taxonomy" id="1282885"/>
    <lineage>
        <taxon>Bacteria</taxon>
        <taxon>Bacillati</taxon>
        <taxon>Actinomycetota</taxon>
        <taxon>Actinomycetes</taxon>
        <taxon>Kitasatosporales</taxon>
        <taxon>Streptomycetaceae</taxon>
        <taxon>Streptomyces</taxon>
    </lineage>
</organism>
<feature type="non-terminal residue" evidence="1">
    <location>
        <position position="306"/>
    </location>
</feature>
<gene>
    <name evidence="1" type="ORF">ACFQLX_25675</name>
</gene>
<reference evidence="2" key="1">
    <citation type="journal article" date="2019" name="Int. J. Syst. Evol. Microbiol.">
        <title>The Global Catalogue of Microorganisms (GCM) 10K type strain sequencing project: providing services to taxonomists for standard genome sequencing and annotation.</title>
        <authorList>
            <consortium name="The Broad Institute Genomics Platform"/>
            <consortium name="The Broad Institute Genome Sequencing Center for Infectious Disease"/>
            <person name="Wu L."/>
            <person name="Ma J."/>
        </authorList>
    </citation>
    <scope>NUCLEOTIDE SEQUENCE [LARGE SCALE GENOMIC DNA]</scope>
    <source>
        <strain evidence="2">CGMCC 1.13681</strain>
    </source>
</reference>
<keyword evidence="2" id="KW-1185">Reference proteome</keyword>
<evidence type="ECO:0000313" key="2">
    <source>
        <dbReference type="Proteomes" id="UP001596413"/>
    </source>
</evidence>
<sequence>MDGAGVDKAALARALGSPASFGQSQYAFARGHSFEAQVRADGGGTLLRLLCGRLGLEPPAPGEVAVPDLGAPGPAGRSARTALELREAGARQGWTLLDHPMVSLEVAGAPAYLEPDALVVSPDGVVTVVEVKSFPILDGSADPAKVGAAARQAAVYVLALAAYAVRERVLLVCPRDFSNTPVADLLDVRPQLAVTRRQLGRQTRLDAVAAALPEDAVFDPARPGPELARAVSAVPAAYAPECLAACELAFHCRERAREGDEVTVLGRTARAELGTLRTVGAVLAAAESADGTDGAGGGAGAGEPAA</sequence>
<dbReference type="EMBL" id="JBHSZO010000088">
    <property type="protein sequence ID" value="MFC7221525.1"/>
    <property type="molecule type" value="Genomic_DNA"/>
</dbReference>
<protein>
    <submittedName>
        <fullName evidence="1">Nuclease-related domain-containing protein</fullName>
    </submittedName>
</protein>
<evidence type="ECO:0000313" key="1">
    <source>
        <dbReference type="EMBL" id="MFC7221525.1"/>
    </source>
</evidence>
<dbReference type="RefSeq" id="WP_386418923.1">
    <property type="nucleotide sequence ID" value="NZ_JBHSZO010000088.1"/>
</dbReference>
<comment type="caution">
    <text evidence="1">The sequence shown here is derived from an EMBL/GenBank/DDBJ whole genome shotgun (WGS) entry which is preliminary data.</text>
</comment>
<accession>A0ABW2GLP1</accession>
<name>A0ABW2GLP1_9ACTN</name>